<evidence type="ECO:0000313" key="2">
    <source>
        <dbReference type="EMBL" id="UYV84907.1"/>
    </source>
</evidence>
<evidence type="ECO:0000313" key="3">
    <source>
        <dbReference type="Proteomes" id="UP001235939"/>
    </source>
</evidence>
<sequence length="226" mass="25928">MNKNKNADQPSIASIELGHKGDLAGRGRKHTTKTSTNREIIKKQLQRNSRVFMRNIAGDCGISKSSVYRIAKRELNIKAYKLQKVKLLTDGNKRVRLERCRQLKHRATRQIWERILFTEDELFIIEKAHNHQNYKSWSAEPSGTTAIVEHRQNPQSVGVWAGFASVARLPSCLGNQGVINNKEVIALTFSRPSYSRGLNRTSAMRNGRYSRTPPRCTRRNLETQDW</sequence>
<dbReference type="Proteomes" id="UP001235939">
    <property type="component" value="Chromosome X"/>
</dbReference>
<keyword evidence="3" id="KW-1185">Reference proteome</keyword>
<organism evidence="2 3">
    <name type="scientific">Cordylochernes scorpioides</name>
    <dbReference type="NCBI Taxonomy" id="51811"/>
    <lineage>
        <taxon>Eukaryota</taxon>
        <taxon>Metazoa</taxon>
        <taxon>Ecdysozoa</taxon>
        <taxon>Arthropoda</taxon>
        <taxon>Chelicerata</taxon>
        <taxon>Arachnida</taxon>
        <taxon>Pseudoscorpiones</taxon>
        <taxon>Cheliferoidea</taxon>
        <taxon>Chernetidae</taxon>
        <taxon>Cordylochernes</taxon>
    </lineage>
</organism>
<feature type="region of interest" description="Disordered" evidence="1">
    <location>
        <begin position="1"/>
        <end position="37"/>
    </location>
</feature>
<dbReference type="PANTHER" id="PTHR46068">
    <property type="entry name" value="PROTEIN CBG27172"/>
    <property type="match status" value="1"/>
</dbReference>
<dbReference type="Gene3D" id="3.30.420.10">
    <property type="entry name" value="Ribonuclease H-like superfamily/Ribonuclease H"/>
    <property type="match status" value="1"/>
</dbReference>
<gene>
    <name evidence="2" type="ORF">LAZ67_X003956</name>
</gene>
<dbReference type="InterPro" id="IPR036397">
    <property type="entry name" value="RNaseH_sf"/>
</dbReference>
<feature type="region of interest" description="Disordered" evidence="1">
    <location>
        <begin position="204"/>
        <end position="226"/>
    </location>
</feature>
<accession>A0ABY6LX24</accession>
<dbReference type="PANTHER" id="PTHR46068:SF1">
    <property type="entry name" value="TRANSPOSASE IS30-LIKE HTH DOMAIN-CONTAINING PROTEIN"/>
    <property type="match status" value="1"/>
</dbReference>
<reference evidence="2 3" key="1">
    <citation type="submission" date="2022-03" db="EMBL/GenBank/DDBJ databases">
        <title>A chromosomal length assembly of Cordylochernes scorpioides.</title>
        <authorList>
            <person name="Zeh D."/>
            <person name="Zeh J."/>
        </authorList>
    </citation>
    <scope>NUCLEOTIDE SEQUENCE [LARGE SCALE GENOMIC DNA]</scope>
    <source>
        <strain evidence="2">IN4F17</strain>
        <tissue evidence="2">Whole Body</tissue>
    </source>
</reference>
<evidence type="ECO:0000256" key="1">
    <source>
        <dbReference type="SAM" id="MobiDB-lite"/>
    </source>
</evidence>
<dbReference type="EMBL" id="CP092886">
    <property type="protein sequence ID" value="UYV84907.1"/>
    <property type="molecule type" value="Genomic_DNA"/>
</dbReference>
<protein>
    <submittedName>
        <fullName evidence="2">Uncharacterized protein</fullName>
    </submittedName>
</protein>
<proteinExistence type="predicted"/>
<name>A0ABY6LX24_9ARAC</name>
<feature type="compositionally biased region" description="Polar residues" evidence="1">
    <location>
        <begin position="1"/>
        <end position="12"/>
    </location>
</feature>